<dbReference type="PANTHER" id="PTHR21058">
    <property type="entry name" value="6,7-DIMETHYL-8-RIBITYLLUMAZINE SYNTHASE DMRL SYNTHASE LUMAZINE SYNTHASE"/>
    <property type="match status" value="1"/>
</dbReference>
<feature type="binding site" evidence="7">
    <location>
        <begin position="80"/>
        <end position="82"/>
    </location>
    <ligand>
        <name>5-amino-6-(D-ribitylamino)uracil</name>
        <dbReference type="ChEBI" id="CHEBI:15934"/>
    </ligand>
</feature>
<dbReference type="AlphaFoldDB" id="A0A6P2CS70"/>
<feature type="binding site" evidence="7">
    <location>
        <position position="113"/>
    </location>
    <ligand>
        <name>5-amino-6-(D-ribitylamino)uracil</name>
        <dbReference type="ChEBI" id="CHEBI:15934"/>
    </ligand>
</feature>
<comment type="pathway">
    <text evidence="1 7">Cofactor biosynthesis; riboflavin biosynthesis; riboflavin from 2-hydroxy-3-oxobutyl phosphate and 5-amino-6-(D-ribitylamino)uracil: step 1/2.</text>
</comment>
<name>A0A6P2CS70_9LACO</name>
<feature type="binding site" evidence="7">
    <location>
        <position position="22"/>
    </location>
    <ligand>
        <name>5-amino-6-(D-ribitylamino)uracil</name>
        <dbReference type="ChEBI" id="CHEBI:15934"/>
    </ligand>
</feature>
<dbReference type="Pfam" id="PF00885">
    <property type="entry name" value="DMRL_synthase"/>
    <property type="match status" value="1"/>
</dbReference>
<dbReference type="SUPFAM" id="SSF52121">
    <property type="entry name" value="Lumazine synthase"/>
    <property type="match status" value="1"/>
</dbReference>
<evidence type="ECO:0000256" key="2">
    <source>
        <dbReference type="ARBA" id="ARBA00007424"/>
    </source>
</evidence>
<dbReference type="OrthoDB" id="9809709at2"/>
<evidence type="ECO:0000256" key="7">
    <source>
        <dbReference type="HAMAP-Rule" id="MF_00178"/>
    </source>
</evidence>
<gene>
    <name evidence="7" type="primary">ribH</name>
    <name evidence="8" type="ORF">ESZ47_03055</name>
</gene>
<feature type="binding site" evidence="7">
    <location>
        <begin position="85"/>
        <end position="86"/>
    </location>
    <ligand>
        <name>(2S)-2-hydroxy-3-oxobutyl phosphate</name>
        <dbReference type="ChEBI" id="CHEBI:58830"/>
    </ligand>
</feature>
<feature type="active site" description="Proton donor" evidence="7">
    <location>
        <position position="88"/>
    </location>
</feature>
<evidence type="ECO:0000256" key="6">
    <source>
        <dbReference type="ARBA" id="ARBA00048785"/>
    </source>
</evidence>
<dbReference type="UniPathway" id="UPA00275">
    <property type="reaction ID" value="UER00404"/>
</dbReference>
<dbReference type="InterPro" id="IPR034964">
    <property type="entry name" value="LS"/>
</dbReference>
<reference evidence="8 9" key="1">
    <citation type="submission" date="2019-01" db="EMBL/GenBank/DDBJ databases">
        <title>Leuconostoc litchii sp. nov., a novel lactic acid bacterium isolated from lychee.</title>
        <authorList>
            <person name="Wang L.-T."/>
        </authorList>
    </citation>
    <scope>NUCLEOTIDE SEQUENCE [LARGE SCALE GENOMIC DNA]</scope>
    <source>
        <strain evidence="8 9">MB7</strain>
    </source>
</reference>
<comment type="caution">
    <text evidence="8">The sequence shown here is derived from an EMBL/GenBank/DDBJ whole genome shotgun (WGS) entry which is preliminary data.</text>
</comment>
<proteinExistence type="inferred from homology"/>
<dbReference type="RefSeq" id="WP_148604628.1">
    <property type="nucleotide sequence ID" value="NZ_SDGY01000001.1"/>
</dbReference>
<evidence type="ECO:0000256" key="4">
    <source>
        <dbReference type="ARBA" id="ARBA00022619"/>
    </source>
</evidence>
<dbReference type="NCBIfam" id="TIGR00114">
    <property type="entry name" value="lumazine-synth"/>
    <property type="match status" value="1"/>
</dbReference>
<comment type="similarity">
    <text evidence="2 7">Belongs to the DMRL synthase family.</text>
</comment>
<dbReference type="EMBL" id="SDGY01000001">
    <property type="protein sequence ID" value="TYC47127.1"/>
    <property type="molecule type" value="Genomic_DNA"/>
</dbReference>
<accession>A0A6P2CS70</accession>
<dbReference type="InterPro" id="IPR002180">
    <property type="entry name" value="LS/RS"/>
</dbReference>
<dbReference type="HAMAP" id="MF_00178">
    <property type="entry name" value="Lumazine_synth"/>
    <property type="match status" value="1"/>
</dbReference>
<protein>
    <recommendedName>
        <fullName evidence="3 7">6,7-dimethyl-8-ribityllumazine synthase</fullName>
        <shortName evidence="7">DMRL synthase</shortName>
        <shortName evidence="7">LS</shortName>
        <shortName evidence="7">Lumazine synthase</shortName>
        <ecNumber evidence="3 7">2.5.1.78</ecNumber>
    </recommendedName>
</protein>
<dbReference type="GO" id="GO:0000906">
    <property type="term" value="F:6,7-dimethyl-8-ribityllumazine synthase activity"/>
    <property type="evidence" value="ECO:0007669"/>
    <property type="project" value="UniProtKB-UniRule"/>
</dbReference>
<dbReference type="GO" id="GO:0009231">
    <property type="term" value="P:riboflavin biosynthetic process"/>
    <property type="evidence" value="ECO:0007669"/>
    <property type="project" value="UniProtKB-UniRule"/>
</dbReference>
<evidence type="ECO:0000256" key="5">
    <source>
        <dbReference type="ARBA" id="ARBA00022679"/>
    </source>
</evidence>
<keyword evidence="5 7" id="KW-0808">Transferase</keyword>
<dbReference type="Gene3D" id="3.40.50.960">
    <property type="entry name" value="Lumazine/riboflavin synthase"/>
    <property type="match status" value="1"/>
</dbReference>
<comment type="catalytic activity">
    <reaction evidence="6 7">
        <text>(2S)-2-hydroxy-3-oxobutyl phosphate + 5-amino-6-(D-ribitylamino)uracil = 6,7-dimethyl-8-(1-D-ribityl)lumazine + phosphate + 2 H2O + H(+)</text>
        <dbReference type="Rhea" id="RHEA:26152"/>
        <dbReference type="ChEBI" id="CHEBI:15377"/>
        <dbReference type="ChEBI" id="CHEBI:15378"/>
        <dbReference type="ChEBI" id="CHEBI:15934"/>
        <dbReference type="ChEBI" id="CHEBI:43474"/>
        <dbReference type="ChEBI" id="CHEBI:58201"/>
        <dbReference type="ChEBI" id="CHEBI:58830"/>
        <dbReference type="EC" id="2.5.1.78"/>
    </reaction>
</comment>
<comment type="function">
    <text evidence="7">Catalyzes the formation of 6,7-dimethyl-8-ribityllumazine by condensation of 5-amino-6-(D-ribitylamino)uracil with 3,4-dihydroxy-2-butanone 4-phosphate. This is the penultimate step in the biosynthesis of riboflavin.</text>
</comment>
<dbReference type="PANTHER" id="PTHR21058:SF0">
    <property type="entry name" value="6,7-DIMETHYL-8-RIBITYLLUMAZINE SYNTHASE"/>
    <property type="match status" value="1"/>
</dbReference>
<dbReference type="Proteomes" id="UP000442244">
    <property type="component" value="Unassembled WGS sequence"/>
</dbReference>
<evidence type="ECO:0000256" key="3">
    <source>
        <dbReference type="ARBA" id="ARBA00012664"/>
    </source>
</evidence>
<dbReference type="GO" id="GO:0005829">
    <property type="term" value="C:cytosol"/>
    <property type="evidence" value="ECO:0007669"/>
    <property type="project" value="TreeGrafter"/>
</dbReference>
<dbReference type="InterPro" id="IPR036467">
    <property type="entry name" value="LS/RS_sf"/>
</dbReference>
<keyword evidence="4 7" id="KW-0686">Riboflavin biosynthesis</keyword>
<feature type="binding site" evidence="7">
    <location>
        <begin position="56"/>
        <end position="58"/>
    </location>
    <ligand>
        <name>5-amino-6-(D-ribitylamino)uracil</name>
        <dbReference type="ChEBI" id="CHEBI:15934"/>
    </ligand>
</feature>
<sequence length="157" mass="16846">MIYKAKLTNQSTKKIAIIASKFNDLVVNHLVSGAQENLEMHGISKENMDIFWVPGALEIPIVTQKIADAKKYDGIITLGTVIKGATDHYDLVINGVANGISQVSLSTNVPIVFGVLTTDTLEQAQQRSGGKSGNKGAEVAASLLELIDIIGQIEMIR</sequence>
<dbReference type="EC" id="2.5.1.78" evidence="3 7"/>
<dbReference type="GO" id="GO:0009349">
    <property type="term" value="C:riboflavin synthase complex"/>
    <property type="evidence" value="ECO:0007669"/>
    <property type="project" value="UniProtKB-UniRule"/>
</dbReference>
<keyword evidence="9" id="KW-1185">Reference proteome</keyword>
<evidence type="ECO:0000256" key="1">
    <source>
        <dbReference type="ARBA" id="ARBA00004917"/>
    </source>
</evidence>
<evidence type="ECO:0000313" key="9">
    <source>
        <dbReference type="Proteomes" id="UP000442244"/>
    </source>
</evidence>
<evidence type="ECO:0000313" key="8">
    <source>
        <dbReference type="EMBL" id="TYC47127.1"/>
    </source>
</evidence>
<feature type="binding site" evidence="7">
    <location>
        <position position="127"/>
    </location>
    <ligand>
        <name>(2S)-2-hydroxy-3-oxobutyl phosphate</name>
        <dbReference type="ChEBI" id="CHEBI:58830"/>
    </ligand>
</feature>
<dbReference type="CDD" id="cd09209">
    <property type="entry name" value="Lumazine_synthase-I"/>
    <property type="match status" value="1"/>
</dbReference>
<organism evidence="8 9">
    <name type="scientific">Leuconostoc litchii</name>
    <dbReference type="NCBI Taxonomy" id="1981069"/>
    <lineage>
        <taxon>Bacteria</taxon>
        <taxon>Bacillati</taxon>
        <taxon>Bacillota</taxon>
        <taxon>Bacilli</taxon>
        <taxon>Lactobacillales</taxon>
        <taxon>Lactobacillaceae</taxon>
        <taxon>Leuconostoc</taxon>
    </lineage>
</organism>